<dbReference type="SUPFAM" id="SSF158446">
    <property type="entry name" value="IVS-encoded protein-like"/>
    <property type="match status" value="1"/>
</dbReference>
<dbReference type="Pfam" id="PF05635">
    <property type="entry name" value="23S_rRNA_IVP"/>
    <property type="match status" value="1"/>
</dbReference>
<accession>A0A410FTM7</accession>
<proteinExistence type="predicted"/>
<evidence type="ECO:0000256" key="1">
    <source>
        <dbReference type="SAM" id="MobiDB-lite"/>
    </source>
</evidence>
<organism evidence="2 3">
    <name type="scientific">Bipolaricaulis sibiricus</name>
    <dbReference type="NCBI Taxonomy" id="2501609"/>
    <lineage>
        <taxon>Bacteria</taxon>
        <taxon>Candidatus Bipolaricaulota</taxon>
        <taxon>Candidatus Bipolaricaulia</taxon>
        <taxon>Candidatus Bipolaricaulales</taxon>
        <taxon>Candidatus Bipolaricaulaceae</taxon>
        <taxon>Candidatus Bipolaricaulis</taxon>
    </lineage>
</organism>
<dbReference type="Proteomes" id="UP000287233">
    <property type="component" value="Chromosome"/>
</dbReference>
<evidence type="ECO:0000313" key="2">
    <source>
        <dbReference type="EMBL" id="QAA76354.1"/>
    </source>
</evidence>
<dbReference type="NCBIfam" id="TIGR02436">
    <property type="entry name" value="four helix bundle protein"/>
    <property type="match status" value="1"/>
</dbReference>
<dbReference type="AlphaFoldDB" id="A0A410FTM7"/>
<dbReference type="PANTHER" id="PTHR38471:SF2">
    <property type="entry name" value="FOUR HELIX BUNDLE PROTEIN"/>
    <property type="match status" value="1"/>
</dbReference>
<dbReference type="KEGG" id="bih:BIP78_0588"/>
<feature type="region of interest" description="Disordered" evidence="1">
    <location>
        <begin position="107"/>
        <end position="154"/>
    </location>
</feature>
<feature type="compositionally biased region" description="Basic and acidic residues" evidence="1">
    <location>
        <begin position="140"/>
        <end position="154"/>
    </location>
</feature>
<dbReference type="EMBL" id="CP034928">
    <property type="protein sequence ID" value="QAA76354.1"/>
    <property type="molecule type" value="Genomic_DNA"/>
</dbReference>
<protein>
    <submittedName>
        <fullName evidence="2">Uncharacterized protein</fullName>
    </submittedName>
</protein>
<dbReference type="Gene3D" id="1.20.1440.60">
    <property type="entry name" value="23S rRNA-intervening sequence"/>
    <property type="match status" value="1"/>
</dbReference>
<name>A0A410FTM7_BIPS1</name>
<dbReference type="InterPro" id="IPR012657">
    <property type="entry name" value="23S_rRNA-intervening_sequence"/>
</dbReference>
<gene>
    <name evidence="2" type="ORF">BIP78_0588</name>
</gene>
<evidence type="ECO:0000313" key="3">
    <source>
        <dbReference type="Proteomes" id="UP000287233"/>
    </source>
</evidence>
<dbReference type="InterPro" id="IPR036583">
    <property type="entry name" value="23S_rRNA_IVS_sf"/>
</dbReference>
<reference evidence="3" key="1">
    <citation type="submission" date="2018-12" db="EMBL/GenBank/DDBJ databases">
        <title>Complete genome sequence of an uncultured bacterium of the candidate phylum Bipolaricaulota.</title>
        <authorList>
            <person name="Kadnikov V.V."/>
            <person name="Mardanov A.V."/>
            <person name="Beletsky A.V."/>
            <person name="Frank Y.A."/>
            <person name="Karnachuk O.V."/>
            <person name="Ravin N.V."/>
        </authorList>
    </citation>
    <scope>NUCLEOTIDE SEQUENCE [LARGE SCALE GENOMIC DNA]</scope>
</reference>
<dbReference type="PANTHER" id="PTHR38471">
    <property type="entry name" value="FOUR HELIX BUNDLE PROTEIN"/>
    <property type="match status" value="1"/>
</dbReference>
<sequence length="154" mass="16528">MPERVENLEIWQRGVRGVTAADEVTRDWPSEARHGLTTQLRRAAVSVPTPIAEGVGRGRRCGAVRSAPVPLGSLSELSTLWVAAEGLGYLTEDPAAGLRREIEALTRPLPACTGYQPSRSDRATGCSHNGSGRLPQAPGDKPRTGRRTDDDSHP</sequence>